<dbReference type="AlphaFoldDB" id="A0A1J4T9A5"/>
<dbReference type="EMBL" id="MNUV01000021">
    <property type="protein sequence ID" value="OIO07953.1"/>
    <property type="molecule type" value="Genomic_DNA"/>
</dbReference>
<dbReference type="SUPFAM" id="SSF54523">
    <property type="entry name" value="Pili subunits"/>
    <property type="match status" value="1"/>
</dbReference>
<gene>
    <name evidence="2" type="ORF">AUJ35_01220</name>
</gene>
<evidence type="ECO:0008006" key="4">
    <source>
        <dbReference type="Google" id="ProtNLM"/>
    </source>
</evidence>
<dbReference type="InterPro" id="IPR012902">
    <property type="entry name" value="N_methyl_site"/>
</dbReference>
<sequence>MKPRAFTLIEMLLSVSVMAILTGIMVPIFLSFQTRNDVDIASLALVRSIRRAEQLSRNGEGDSAWGVNLLSGEIAVFKGSTYTGRDAAYDEIFSIPNNISFTGTSSMAFSQLYGWPSASSTINLTSVNNETRTININSKGSVNY</sequence>
<organism evidence="2 3">
    <name type="scientific">Candidatus Falkowbacteria bacterium CG1_02_41_21</name>
    <dbReference type="NCBI Taxonomy" id="1805147"/>
    <lineage>
        <taxon>Bacteria</taxon>
        <taxon>Candidatus Falkowiibacteriota</taxon>
    </lineage>
</organism>
<keyword evidence="1" id="KW-0812">Transmembrane</keyword>
<evidence type="ECO:0000313" key="2">
    <source>
        <dbReference type="EMBL" id="OIO07953.1"/>
    </source>
</evidence>
<keyword evidence="1" id="KW-0472">Membrane</keyword>
<reference evidence="2 3" key="1">
    <citation type="journal article" date="2016" name="Environ. Microbiol.">
        <title>Genomic resolution of a cold subsurface aquifer community provides metabolic insights for novel microbes adapted to high CO concentrations.</title>
        <authorList>
            <person name="Probst A.J."/>
            <person name="Castelle C.J."/>
            <person name="Singh A."/>
            <person name="Brown C.T."/>
            <person name="Anantharaman K."/>
            <person name="Sharon I."/>
            <person name="Hug L.A."/>
            <person name="Burstein D."/>
            <person name="Emerson J.B."/>
            <person name="Thomas B.C."/>
            <person name="Banfield J.F."/>
        </authorList>
    </citation>
    <scope>NUCLEOTIDE SEQUENCE [LARGE SCALE GENOMIC DNA]</scope>
    <source>
        <strain evidence="2">CG1_02_41_21</strain>
    </source>
</reference>
<name>A0A1J4T9A5_9BACT</name>
<dbReference type="Gene3D" id="3.30.700.10">
    <property type="entry name" value="Glycoprotein, Type 4 Pilin"/>
    <property type="match status" value="1"/>
</dbReference>
<accession>A0A1J4T9A5</accession>
<proteinExistence type="predicted"/>
<dbReference type="InterPro" id="IPR045584">
    <property type="entry name" value="Pilin-like"/>
</dbReference>
<feature type="transmembrane region" description="Helical" evidence="1">
    <location>
        <begin position="12"/>
        <end position="32"/>
    </location>
</feature>
<dbReference type="NCBIfam" id="TIGR02532">
    <property type="entry name" value="IV_pilin_GFxxxE"/>
    <property type="match status" value="1"/>
</dbReference>
<comment type="caution">
    <text evidence="2">The sequence shown here is derived from an EMBL/GenBank/DDBJ whole genome shotgun (WGS) entry which is preliminary data.</text>
</comment>
<dbReference type="Pfam" id="PF07963">
    <property type="entry name" value="N_methyl"/>
    <property type="match status" value="1"/>
</dbReference>
<evidence type="ECO:0000313" key="3">
    <source>
        <dbReference type="Proteomes" id="UP000182860"/>
    </source>
</evidence>
<keyword evidence="1" id="KW-1133">Transmembrane helix</keyword>
<protein>
    <recommendedName>
        <fullName evidence="4">General secretion pathway GspH domain-containing protein</fullName>
    </recommendedName>
</protein>
<dbReference type="Proteomes" id="UP000182860">
    <property type="component" value="Unassembled WGS sequence"/>
</dbReference>
<evidence type="ECO:0000256" key="1">
    <source>
        <dbReference type="SAM" id="Phobius"/>
    </source>
</evidence>